<feature type="chain" id="PRO_5019342821" description="Curli production assembly/transport component CsgF" evidence="10">
    <location>
        <begin position="26"/>
        <end position="426"/>
    </location>
</feature>
<evidence type="ECO:0000256" key="3">
    <source>
        <dbReference type="ARBA" id="ARBA00014028"/>
    </source>
</evidence>
<keyword evidence="8" id="KW-0564">Palmitate</keyword>
<evidence type="ECO:0000256" key="8">
    <source>
        <dbReference type="ARBA" id="ARBA00023139"/>
    </source>
</evidence>
<reference evidence="11 12" key="1">
    <citation type="submission" date="2019-02" db="EMBL/GenBank/DDBJ databases">
        <title>Shewanella sp. D4-2 isolated from Dokdo Island.</title>
        <authorList>
            <person name="Baek K."/>
        </authorList>
    </citation>
    <scope>NUCLEOTIDE SEQUENCE [LARGE SCALE GENOMIC DNA]</scope>
    <source>
        <strain evidence="11 12">D4-2</strain>
    </source>
</reference>
<dbReference type="Proteomes" id="UP000291106">
    <property type="component" value="Chromosome"/>
</dbReference>
<keyword evidence="12" id="KW-1185">Reference proteome</keyword>
<dbReference type="PANTHER" id="PTHR41164">
    <property type="entry name" value="CURLI PRODUCTION ASSEMBLY/TRANSPORT COMPONENT CSGG"/>
    <property type="match status" value="1"/>
</dbReference>
<dbReference type="PANTHER" id="PTHR41164:SF1">
    <property type="entry name" value="CURLI PRODUCTION ASSEMBLY_TRANSPORT COMPONENT CSGG"/>
    <property type="match status" value="1"/>
</dbReference>
<dbReference type="EMBL" id="CP036200">
    <property type="protein sequence ID" value="QBF81382.1"/>
    <property type="molecule type" value="Genomic_DNA"/>
</dbReference>
<evidence type="ECO:0000256" key="1">
    <source>
        <dbReference type="ARBA" id="ARBA00003989"/>
    </source>
</evidence>
<proteinExistence type="inferred from homology"/>
<dbReference type="InterPro" id="IPR005534">
    <property type="entry name" value="Curli_assmbl/transp-comp_CsgG"/>
</dbReference>
<gene>
    <name evidence="11" type="ORF">EXU30_00720</name>
</gene>
<evidence type="ECO:0000256" key="10">
    <source>
        <dbReference type="SAM" id="SignalP"/>
    </source>
</evidence>
<keyword evidence="7" id="KW-0472">Membrane</keyword>
<dbReference type="Pfam" id="PF03783">
    <property type="entry name" value="CsgG"/>
    <property type="match status" value="1"/>
</dbReference>
<evidence type="ECO:0000256" key="5">
    <source>
        <dbReference type="ARBA" id="ARBA00022475"/>
    </source>
</evidence>
<feature type="signal peptide" evidence="10">
    <location>
        <begin position="1"/>
        <end position="25"/>
    </location>
</feature>
<dbReference type="InterPro" id="IPR018893">
    <property type="entry name" value="T8SS_CsgF"/>
</dbReference>
<evidence type="ECO:0000256" key="6">
    <source>
        <dbReference type="ARBA" id="ARBA00022729"/>
    </source>
</evidence>
<name>A0A411PD60_9GAMM</name>
<dbReference type="OrthoDB" id="1110708at2"/>
<dbReference type="KEGG" id="smai:EXU30_00720"/>
<dbReference type="AlphaFoldDB" id="A0A411PD60"/>
<accession>A0A411PD60</accession>
<sequence>MKKFTLIAGSTALLLSVTLSSSTQATQLVYTPVNPAFGGNYLNGSYLLANASAQNEHTGGSGYTPPSALDRLASSLQSRLMSQLFNDAANGGEGYLKTDDFEINVVNEDGSLLVHITDLLTGETTIIEVGGIVGNETTGGNMKKLIVLSIAALLAACSSVESEFEGIEATTSLMPKGETYQDLVSLPMPQGVMVAAVYDFRDQTGQYKPIPSSNFSTAVPQSGTAFLSQALNDSSWFVPVEREGLQNLLTERKIVRAGLKGNANGLPQLNSAQVLMEGGIVAYDTNVKTGGAGARYLGIGASGQYRVDRITVNLRAVDIRTGRLLSSVTTTKSVISKEITAGVFKFIDAQELLEAEAGFTSNEPVSLCVAAAIESAVVHLIADGIWKGSWNLLDEKSGHANPVLQKYWLEAHSESKVSMRINQSNS</sequence>
<keyword evidence="9" id="KW-0449">Lipoprotein</keyword>
<keyword evidence="6 10" id="KW-0732">Signal</keyword>
<comment type="function">
    <text evidence="1">May be involved in the biogenesis of curli organelles.</text>
</comment>
<evidence type="ECO:0000256" key="9">
    <source>
        <dbReference type="ARBA" id="ARBA00023288"/>
    </source>
</evidence>
<organism evidence="11 12">
    <name type="scientific">Shewanella maritima</name>
    <dbReference type="NCBI Taxonomy" id="2520507"/>
    <lineage>
        <taxon>Bacteria</taxon>
        <taxon>Pseudomonadati</taxon>
        <taxon>Pseudomonadota</taxon>
        <taxon>Gammaproteobacteria</taxon>
        <taxon>Alteromonadales</taxon>
        <taxon>Shewanellaceae</taxon>
        <taxon>Shewanella</taxon>
    </lineage>
</organism>
<comment type="similarity">
    <text evidence="2">Belongs to the CsgG family.</text>
</comment>
<dbReference type="Pfam" id="PF10614">
    <property type="entry name" value="CsgF"/>
    <property type="match status" value="1"/>
</dbReference>
<evidence type="ECO:0000313" key="11">
    <source>
        <dbReference type="EMBL" id="QBF81382.1"/>
    </source>
</evidence>
<dbReference type="GO" id="GO:0030288">
    <property type="term" value="C:outer membrane-bounded periplasmic space"/>
    <property type="evidence" value="ECO:0007669"/>
    <property type="project" value="InterPro"/>
</dbReference>
<protein>
    <recommendedName>
        <fullName evidence="4">Curli production assembly/transport component CsgF</fullName>
    </recommendedName>
    <alternativeName>
        <fullName evidence="3">Curli production assembly/transport component CsgG</fullName>
    </alternativeName>
</protein>
<evidence type="ECO:0000256" key="7">
    <source>
        <dbReference type="ARBA" id="ARBA00023136"/>
    </source>
</evidence>
<evidence type="ECO:0000256" key="2">
    <source>
        <dbReference type="ARBA" id="ARBA00008899"/>
    </source>
</evidence>
<keyword evidence="5" id="KW-1003">Cell membrane</keyword>
<dbReference type="Gene3D" id="3.40.50.10610">
    <property type="entry name" value="ABC-type transport auxiliary lipoprotein component"/>
    <property type="match status" value="2"/>
</dbReference>
<evidence type="ECO:0000256" key="4">
    <source>
        <dbReference type="ARBA" id="ARBA00014031"/>
    </source>
</evidence>
<evidence type="ECO:0000313" key="12">
    <source>
        <dbReference type="Proteomes" id="UP000291106"/>
    </source>
</evidence>